<reference evidence="1" key="1">
    <citation type="journal article" date="2023" name="Mol. Phylogenet. Evol.">
        <title>Genome-scale phylogeny and comparative genomics of the fungal order Sordariales.</title>
        <authorList>
            <person name="Hensen N."/>
            <person name="Bonometti L."/>
            <person name="Westerberg I."/>
            <person name="Brannstrom I.O."/>
            <person name="Guillou S."/>
            <person name="Cros-Aarteil S."/>
            <person name="Calhoun S."/>
            <person name="Haridas S."/>
            <person name="Kuo A."/>
            <person name="Mondo S."/>
            <person name="Pangilinan J."/>
            <person name="Riley R."/>
            <person name="LaButti K."/>
            <person name="Andreopoulos B."/>
            <person name="Lipzen A."/>
            <person name="Chen C."/>
            <person name="Yan M."/>
            <person name="Daum C."/>
            <person name="Ng V."/>
            <person name="Clum A."/>
            <person name="Steindorff A."/>
            <person name="Ohm R.A."/>
            <person name="Martin F."/>
            <person name="Silar P."/>
            <person name="Natvig D.O."/>
            <person name="Lalanne C."/>
            <person name="Gautier V."/>
            <person name="Ament-Velasquez S.L."/>
            <person name="Kruys A."/>
            <person name="Hutchinson M.I."/>
            <person name="Powell A.J."/>
            <person name="Barry K."/>
            <person name="Miller A.N."/>
            <person name="Grigoriev I.V."/>
            <person name="Debuchy R."/>
            <person name="Gladieux P."/>
            <person name="Hiltunen Thoren M."/>
            <person name="Johannesson H."/>
        </authorList>
    </citation>
    <scope>NUCLEOTIDE SEQUENCE</scope>
    <source>
        <strain evidence="1">FGSC 1904</strain>
    </source>
</reference>
<dbReference type="AlphaFoldDB" id="A0AAE0PKH7"/>
<evidence type="ECO:0000313" key="2">
    <source>
        <dbReference type="Proteomes" id="UP001281003"/>
    </source>
</evidence>
<dbReference type="Proteomes" id="UP001281003">
    <property type="component" value="Unassembled WGS sequence"/>
</dbReference>
<evidence type="ECO:0000313" key="1">
    <source>
        <dbReference type="EMBL" id="KAK3401568.1"/>
    </source>
</evidence>
<gene>
    <name evidence="1" type="ORF">B0T20DRAFT_466588</name>
</gene>
<accession>A0AAE0PKH7</accession>
<proteinExistence type="predicted"/>
<name>A0AAE0PKH7_SORBR</name>
<keyword evidence="2" id="KW-1185">Reference proteome</keyword>
<sequence length="456" mass="51449">MITGKESLANDGFHEPLQFDWRVTGYFRSSHIGLYNQQIAKGTYKYLRRNNWPPKDLQYELSNVEPLSEYSREQLDQLSLINGPIFCALQVRITLVLQNGGVFVPQNMVDLSESLVNCMFVKKSVRGNFNDSLPIDGEYAVTHCFSEVYAHVTDALGKAMPKELLHGAGRTHTRCSHLYPAFAILNHLSKLAEFKRSTQAHPLAVKQADKSTDPEDVRSSMAQLREDYVKYYEDSQQTIAVACNEDIECTPKAIRNAVTNIGLMEGSLRGLISVIESHLGKSAPRSRSRFFVKRWIMDKLSATDPPTICLDTSDFDVVQCKRKLRNSLTRYQRAMRALVTSIRLLDPAAGAAFNKVVDSTANTPDKAEYLQLYGFDGTREQAQRSIQVHLKTTGILHGMILEQLDLLNDEIARATTSVECCWWDSEHPDEKQSCSYLEQDDEDAYSKAHLIAASRP</sequence>
<comment type="caution">
    <text evidence="1">The sequence shown here is derived from an EMBL/GenBank/DDBJ whole genome shotgun (WGS) entry which is preliminary data.</text>
</comment>
<protein>
    <submittedName>
        <fullName evidence="1">Uncharacterized protein</fullName>
    </submittedName>
</protein>
<reference evidence="1" key="2">
    <citation type="submission" date="2023-07" db="EMBL/GenBank/DDBJ databases">
        <authorList>
            <consortium name="Lawrence Berkeley National Laboratory"/>
            <person name="Haridas S."/>
            <person name="Hensen N."/>
            <person name="Bonometti L."/>
            <person name="Westerberg I."/>
            <person name="Brannstrom I.O."/>
            <person name="Guillou S."/>
            <person name="Cros-Aarteil S."/>
            <person name="Calhoun S."/>
            <person name="Kuo A."/>
            <person name="Mondo S."/>
            <person name="Pangilinan J."/>
            <person name="Riley R."/>
            <person name="LaButti K."/>
            <person name="Andreopoulos B."/>
            <person name="Lipzen A."/>
            <person name="Chen C."/>
            <person name="Yanf M."/>
            <person name="Daum C."/>
            <person name="Ng V."/>
            <person name="Clum A."/>
            <person name="Steindorff A."/>
            <person name="Ohm R."/>
            <person name="Martin F."/>
            <person name="Silar P."/>
            <person name="Natvig D."/>
            <person name="Lalanne C."/>
            <person name="Gautier V."/>
            <person name="Ament-velasquez S.L."/>
            <person name="Kruys A."/>
            <person name="Hutchinson M.I."/>
            <person name="Powell A.J."/>
            <person name="Barry K."/>
            <person name="Miller A.N."/>
            <person name="Grigoriev I.V."/>
            <person name="Debuchy R."/>
            <person name="Gladieux P."/>
            <person name="Thoren M.H."/>
            <person name="Johannesson H."/>
        </authorList>
    </citation>
    <scope>NUCLEOTIDE SEQUENCE</scope>
    <source>
        <strain evidence="1">FGSC 1904</strain>
    </source>
</reference>
<dbReference type="EMBL" id="JAUTDP010000002">
    <property type="protein sequence ID" value="KAK3401568.1"/>
    <property type="molecule type" value="Genomic_DNA"/>
</dbReference>
<organism evidence="1 2">
    <name type="scientific">Sordaria brevicollis</name>
    <dbReference type="NCBI Taxonomy" id="83679"/>
    <lineage>
        <taxon>Eukaryota</taxon>
        <taxon>Fungi</taxon>
        <taxon>Dikarya</taxon>
        <taxon>Ascomycota</taxon>
        <taxon>Pezizomycotina</taxon>
        <taxon>Sordariomycetes</taxon>
        <taxon>Sordariomycetidae</taxon>
        <taxon>Sordariales</taxon>
        <taxon>Sordariaceae</taxon>
        <taxon>Sordaria</taxon>
    </lineage>
</organism>